<accession>A0ACC2SY35</accession>
<organism evidence="1 2">
    <name type="scientific">Entomophthora muscae</name>
    <dbReference type="NCBI Taxonomy" id="34485"/>
    <lineage>
        <taxon>Eukaryota</taxon>
        <taxon>Fungi</taxon>
        <taxon>Fungi incertae sedis</taxon>
        <taxon>Zoopagomycota</taxon>
        <taxon>Entomophthoromycotina</taxon>
        <taxon>Entomophthoromycetes</taxon>
        <taxon>Entomophthorales</taxon>
        <taxon>Entomophthoraceae</taxon>
        <taxon>Entomophthora</taxon>
    </lineage>
</organism>
<name>A0ACC2SY35_9FUNG</name>
<evidence type="ECO:0000313" key="2">
    <source>
        <dbReference type="Proteomes" id="UP001165960"/>
    </source>
</evidence>
<protein>
    <submittedName>
        <fullName evidence="1">Uncharacterized protein</fullName>
    </submittedName>
</protein>
<gene>
    <name evidence="1" type="ORF">DSO57_1001363</name>
</gene>
<sequence>MILSKAKGGSNFTAPILWCSLPFGLVVPLPTSNSTPISNWYPDRKLELDKNRKNVVPVLLIISKVGPTVGSLFGPGSGP</sequence>
<reference evidence="1" key="1">
    <citation type="submission" date="2022-04" db="EMBL/GenBank/DDBJ databases">
        <title>Genome of the entomopathogenic fungus Entomophthora muscae.</title>
        <authorList>
            <person name="Elya C."/>
            <person name="Lovett B.R."/>
            <person name="Lee E."/>
            <person name="Macias A.M."/>
            <person name="Hajek A.E."/>
            <person name="De Bivort B.L."/>
            <person name="Kasson M.T."/>
            <person name="De Fine Licht H.H."/>
            <person name="Stajich J.E."/>
        </authorList>
    </citation>
    <scope>NUCLEOTIDE SEQUENCE</scope>
    <source>
        <strain evidence="1">Berkeley</strain>
    </source>
</reference>
<proteinExistence type="predicted"/>
<comment type="caution">
    <text evidence="1">The sequence shown here is derived from an EMBL/GenBank/DDBJ whole genome shotgun (WGS) entry which is preliminary data.</text>
</comment>
<dbReference type="EMBL" id="QTSX02004263">
    <property type="protein sequence ID" value="KAJ9067252.1"/>
    <property type="molecule type" value="Genomic_DNA"/>
</dbReference>
<keyword evidence="2" id="KW-1185">Reference proteome</keyword>
<evidence type="ECO:0000313" key="1">
    <source>
        <dbReference type="EMBL" id="KAJ9067252.1"/>
    </source>
</evidence>
<dbReference type="Proteomes" id="UP001165960">
    <property type="component" value="Unassembled WGS sequence"/>
</dbReference>